<evidence type="ECO:0000313" key="3">
    <source>
        <dbReference type="Proteomes" id="UP001234178"/>
    </source>
</evidence>
<keyword evidence="3" id="KW-1185">Reference proteome</keyword>
<evidence type="ECO:0000256" key="1">
    <source>
        <dbReference type="SAM" id="Phobius"/>
    </source>
</evidence>
<protein>
    <submittedName>
        <fullName evidence="2">Uncharacterized protein</fullName>
    </submittedName>
</protein>
<reference evidence="2 3" key="1">
    <citation type="journal article" date="2023" name="Nucleic Acids Res.">
        <title>The hologenome of Daphnia magna reveals possible DNA methylation and microbiome-mediated evolution of the host genome.</title>
        <authorList>
            <person name="Chaturvedi A."/>
            <person name="Li X."/>
            <person name="Dhandapani V."/>
            <person name="Marshall H."/>
            <person name="Kissane S."/>
            <person name="Cuenca-Cambronero M."/>
            <person name="Asole G."/>
            <person name="Calvet F."/>
            <person name="Ruiz-Romero M."/>
            <person name="Marangio P."/>
            <person name="Guigo R."/>
            <person name="Rago D."/>
            <person name="Mirbahai L."/>
            <person name="Eastwood N."/>
            <person name="Colbourne J.K."/>
            <person name="Zhou J."/>
            <person name="Mallon E."/>
            <person name="Orsini L."/>
        </authorList>
    </citation>
    <scope>NUCLEOTIDE SEQUENCE [LARGE SCALE GENOMIC DNA]</scope>
    <source>
        <strain evidence="2">LRV0_1</strain>
    </source>
</reference>
<keyword evidence="1" id="KW-0812">Transmembrane</keyword>
<accession>A0ABR0B4E7</accession>
<proteinExistence type="predicted"/>
<gene>
    <name evidence="2" type="ORF">OUZ56_028622</name>
</gene>
<feature type="transmembrane region" description="Helical" evidence="1">
    <location>
        <begin position="39"/>
        <end position="60"/>
    </location>
</feature>
<dbReference type="EMBL" id="JAOYFB010000040">
    <property type="protein sequence ID" value="KAK4036574.1"/>
    <property type="molecule type" value="Genomic_DNA"/>
</dbReference>
<keyword evidence="1" id="KW-0472">Membrane</keyword>
<organism evidence="2 3">
    <name type="scientific">Daphnia magna</name>
    <dbReference type="NCBI Taxonomy" id="35525"/>
    <lineage>
        <taxon>Eukaryota</taxon>
        <taxon>Metazoa</taxon>
        <taxon>Ecdysozoa</taxon>
        <taxon>Arthropoda</taxon>
        <taxon>Crustacea</taxon>
        <taxon>Branchiopoda</taxon>
        <taxon>Diplostraca</taxon>
        <taxon>Cladocera</taxon>
        <taxon>Anomopoda</taxon>
        <taxon>Daphniidae</taxon>
        <taxon>Daphnia</taxon>
    </lineage>
</organism>
<evidence type="ECO:0000313" key="2">
    <source>
        <dbReference type="EMBL" id="KAK4036574.1"/>
    </source>
</evidence>
<keyword evidence="1" id="KW-1133">Transmembrane helix</keyword>
<name>A0ABR0B4E7_9CRUS</name>
<dbReference type="Proteomes" id="UP001234178">
    <property type="component" value="Unassembled WGS sequence"/>
</dbReference>
<sequence length="62" mass="6740">MGLKKGERGNAFCDLSLELSSFMRTGTSNRLSRKRQKRLYIGLCCGKRVCSVTAAAAAVLQS</sequence>
<comment type="caution">
    <text evidence="2">The sequence shown here is derived from an EMBL/GenBank/DDBJ whole genome shotgun (WGS) entry which is preliminary data.</text>
</comment>